<sequence length="241" mass="26011">MDQLNAAFHGRPVMMHERDLGRDMEACIAEQDSCFRLFLEIVVLLGCIIDLYRPAAKNTGYVVMEDLSSFDSLVEKAQALGVESRLLAHTRQSLSAIKITTIVEHFGNSLSHMTFVPILRELGGMFRSALVMVDLAEQVIQEIDQVCSNALNEQNGNGSTGAPTTPRQEDATNVGSEMGNSLEIENLPPHGESVAGFDASIFEGPAGFDVFEFFDPGDLNAIDAILGGDAPPGFGHLGPFP</sequence>
<evidence type="ECO:0000313" key="3">
    <source>
        <dbReference type="Proteomes" id="UP001055172"/>
    </source>
</evidence>
<dbReference type="AlphaFoldDB" id="A0AA37GL81"/>
<evidence type="ECO:0000313" key="2">
    <source>
        <dbReference type="EMBL" id="GJC83084.1"/>
    </source>
</evidence>
<reference evidence="2 3" key="1">
    <citation type="submission" date="2021-07" db="EMBL/GenBank/DDBJ databases">
        <title>Genome data of Colletotrichum spaethianum.</title>
        <authorList>
            <person name="Utami Y.D."/>
            <person name="Hiruma K."/>
        </authorList>
    </citation>
    <scope>NUCLEOTIDE SEQUENCE [LARGE SCALE GENOMIC DNA]</scope>
    <source>
        <strain evidence="2 3">MAFF 242679</strain>
    </source>
</reference>
<gene>
    <name evidence="2" type="ORF">ColLi_05922</name>
</gene>
<accession>A0AA37GL81</accession>
<dbReference type="EMBL" id="BPPX01000011">
    <property type="protein sequence ID" value="GJC83084.1"/>
    <property type="molecule type" value="Genomic_DNA"/>
</dbReference>
<feature type="region of interest" description="Disordered" evidence="1">
    <location>
        <begin position="151"/>
        <end position="174"/>
    </location>
</feature>
<comment type="caution">
    <text evidence="2">The sequence shown here is derived from an EMBL/GenBank/DDBJ whole genome shotgun (WGS) entry which is preliminary data.</text>
</comment>
<evidence type="ECO:0000256" key="1">
    <source>
        <dbReference type="SAM" id="MobiDB-lite"/>
    </source>
</evidence>
<name>A0AA37GL81_9PEZI</name>
<dbReference type="Proteomes" id="UP001055172">
    <property type="component" value="Unassembled WGS sequence"/>
</dbReference>
<protein>
    <submittedName>
        <fullName evidence="2">Uncharacterized protein</fullName>
    </submittedName>
</protein>
<keyword evidence="3" id="KW-1185">Reference proteome</keyword>
<organism evidence="2 3">
    <name type="scientific">Colletotrichum liriopes</name>
    <dbReference type="NCBI Taxonomy" id="708192"/>
    <lineage>
        <taxon>Eukaryota</taxon>
        <taxon>Fungi</taxon>
        <taxon>Dikarya</taxon>
        <taxon>Ascomycota</taxon>
        <taxon>Pezizomycotina</taxon>
        <taxon>Sordariomycetes</taxon>
        <taxon>Hypocreomycetidae</taxon>
        <taxon>Glomerellales</taxon>
        <taxon>Glomerellaceae</taxon>
        <taxon>Colletotrichum</taxon>
        <taxon>Colletotrichum spaethianum species complex</taxon>
    </lineage>
</organism>
<proteinExistence type="predicted"/>